<dbReference type="EMBL" id="BAAALD010000086">
    <property type="protein sequence ID" value="GAA1112808.1"/>
    <property type="molecule type" value="Genomic_DNA"/>
</dbReference>
<keyword evidence="2" id="KW-1185">Reference proteome</keyword>
<evidence type="ECO:0000313" key="1">
    <source>
        <dbReference type="EMBL" id="GAA1112808.1"/>
    </source>
</evidence>
<name>A0ABP4EJX5_9ACTN</name>
<proteinExistence type="predicted"/>
<dbReference type="Proteomes" id="UP001499987">
    <property type="component" value="Unassembled WGS sequence"/>
</dbReference>
<reference evidence="2" key="1">
    <citation type="journal article" date="2019" name="Int. J. Syst. Evol. Microbiol.">
        <title>The Global Catalogue of Microorganisms (GCM) 10K type strain sequencing project: providing services to taxonomists for standard genome sequencing and annotation.</title>
        <authorList>
            <consortium name="The Broad Institute Genomics Platform"/>
            <consortium name="The Broad Institute Genome Sequencing Center for Infectious Disease"/>
            <person name="Wu L."/>
            <person name="Ma J."/>
        </authorList>
    </citation>
    <scope>NUCLEOTIDE SEQUENCE [LARGE SCALE GENOMIC DNA]</scope>
    <source>
        <strain evidence="2">JCM 13002</strain>
    </source>
</reference>
<protein>
    <submittedName>
        <fullName evidence="1">Uncharacterized protein</fullName>
    </submittedName>
</protein>
<evidence type="ECO:0000313" key="2">
    <source>
        <dbReference type="Proteomes" id="UP001499987"/>
    </source>
</evidence>
<organism evidence="1 2">
    <name type="scientific">Kitasatospora arboriphila</name>
    <dbReference type="NCBI Taxonomy" id="258052"/>
    <lineage>
        <taxon>Bacteria</taxon>
        <taxon>Bacillati</taxon>
        <taxon>Actinomycetota</taxon>
        <taxon>Actinomycetes</taxon>
        <taxon>Kitasatosporales</taxon>
        <taxon>Streptomycetaceae</taxon>
        <taxon>Kitasatospora</taxon>
    </lineage>
</organism>
<accession>A0ABP4EJX5</accession>
<comment type="caution">
    <text evidence="1">The sequence shown here is derived from an EMBL/GenBank/DDBJ whole genome shotgun (WGS) entry which is preliminary data.</text>
</comment>
<gene>
    <name evidence="1" type="ORF">GCM10009663_62200</name>
</gene>
<sequence length="82" mass="8535">MVGWIVAVMPAPLSADAAPAKDRPLATAMPVASMTVPMRETARFWLWNMSDPSGPGSADGSPPCKAVPPVTPLHMCGPDASY</sequence>